<reference evidence="9 10" key="1">
    <citation type="journal article" date="2015" name="Genome Announc.">
        <title>Expanding the biotechnology potential of lactobacilli through comparative genomics of 213 strains and associated genera.</title>
        <authorList>
            <person name="Sun Z."/>
            <person name="Harris H.M."/>
            <person name="McCann A."/>
            <person name="Guo C."/>
            <person name="Argimon S."/>
            <person name="Zhang W."/>
            <person name="Yang X."/>
            <person name="Jeffery I.B."/>
            <person name="Cooney J.C."/>
            <person name="Kagawa T.F."/>
            <person name="Liu W."/>
            <person name="Song Y."/>
            <person name="Salvetti E."/>
            <person name="Wrobel A."/>
            <person name="Rasinkangas P."/>
            <person name="Parkhill J."/>
            <person name="Rea M.C."/>
            <person name="O'Sullivan O."/>
            <person name="Ritari J."/>
            <person name="Douillard F.P."/>
            <person name="Paul Ross R."/>
            <person name="Yang R."/>
            <person name="Briner A.E."/>
            <person name="Felis G.E."/>
            <person name="de Vos W.M."/>
            <person name="Barrangou R."/>
            <person name="Klaenhammer T.R."/>
            <person name="Caufield P.W."/>
            <person name="Cui Y."/>
            <person name="Zhang H."/>
            <person name="O'Toole P.W."/>
        </authorList>
    </citation>
    <scope>NUCLEOTIDE SEQUENCE [LARGE SCALE GENOMIC DNA]</scope>
    <source>
        <strain evidence="9 10">DSM 14421</strain>
    </source>
</reference>
<accession>A0A0R1SHN7</accession>
<feature type="compositionally biased region" description="Low complexity" evidence="6">
    <location>
        <begin position="70"/>
        <end position="97"/>
    </location>
</feature>
<dbReference type="PATRIC" id="fig|1423739.3.peg.368"/>
<keyword evidence="3" id="KW-0732">Signal</keyword>
<sequence length="811" mass="87684">MAPQMGDPKIRFKMYKAGKIWLYSAVVFIAATMGMGIDNRQVMADVAEGNVQTGQVTEATPNQSDADKPATTSSATVNATTAASSSTDVSQSTSQATRQPVRATTGEQVTNQITANKSVPSADQTTQSAAVDQTVAKSATVANLDSQGQAQEVSANRVADPKPVVVNSTATQTSDQQTTPQQTTPQQSTVAKQPAAKSGEAKQVVSEVNQAKPDQQRVGDVVTPTEVKKAPDPVDTTSKPTVEPEKRSDVPQTNTYPGTIFHQVPVYVGGQLANPPGKDAIINGTGVSNKIGQLQAADLIQPQHEKEIMSGGYYDGQTAWQAGFRTDNQLMYLYEVDKTGKIVQTQEIPTPDSSQFDANWKYTKNGTDLFWEYGSLQIVTKTGAQNIRPLQYIQNIPVKYVDPMGNEIAPQAKVSGYVGTYIDAPYPQIPGYRLIRVPFQNDDHQFLINNVTATTPTTEFKLEQVNTYVDKYFKVLDTQNTQLVYVVVKYPPAYGGGTETSRTVEMKADPYGFFGFGFNRAWVTASMPMPVGNPLIFTYEPIASYKLQINYLNKETGVAMAVPYQADGAGTYEIISPVFYGFTSSLNDVQGVLQRDTIVNVTYERTPDPVKPIEPGKPVTPERPIIPVTPIVPVDPVKPSRPIEPLRPDEPTTPLVSVTPYEPAGPGQPMVTGESTKVVPVPVPDAQKGIKPNQPTALNLPNDSAKLTAPTIEALSHPNDVGVKVSNPQMPSQNERVNVSSKTDQTVNRLNDKSGASQVNEPKPQTIRSEKQAGMLPQTDEKNNVGISIAGGVLLGLVAGLVGWVYRKKRI</sequence>
<keyword evidence="7" id="KW-0472">Membrane</keyword>
<dbReference type="EMBL" id="AZEY01000073">
    <property type="protein sequence ID" value="KRL65208.1"/>
    <property type="molecule type" value="Genomic_DNA"/>
</dbReference>
<evidence type="ECO:0000313" key="10">
    <source>
        <dbReference type="Proteomes" id="UP000052013"/>
    </source>
</evidence>
<evidence type="ECO:0000259" key="8">
    <source>
        <dbReference type="PROSITE" id="PS50847"/>
    </source>
</evidence>
<keyword evidence="2" id="KW-0964">Secreted</keyword>
<dbReference type="Pfam" id="PF06458">
    <property type="entry name" value="MucBP"/>
    <property type="match status" value="1"/>
</dbReference>
<gene>
    <name evidence="9" type="ORF">FC85_GL000349</name>
</gene>
<feature type="region of interest" description="Disordered" evidence="6">
    <location>
        <begin position="53"/>
        <end position="126"/>
    </location>
</feature>
<dbReference type="NCBIfam" id="TIGR01167">
    <property type="entry name" value="LPXTG_anchor"/>
    <property type="match status" value="1"/>
</dbReference>
<feature type="compositionally biased region" description="Polar residues" evidence="6">
    <location>
        <begin position="145"/>
        <end position="154"/>
    </location>
</feature>
<dbReference type="InterPro" id="IPR022263">
    <property type="entry name" value="KxYKxGKxW"/>
</dbReference>
<dbReference type="PROSITE" id="PS50847">
    <property type="entry name" value="GRAM_POS_ANCHORING"/>
    <property type="match status" value="1"/>
</dbReference>
<evidence type="ECO:0000313" key="9">
    <source>
        <dbReference type="EMBL" id="KRL65208.1"/>
    </source>
</evidence>
<feature type="domain" description="Gram-positive cocci surface proteins LPxTG" evidence="8">
    <location>
        <begin position="776"/>
        <end position="811"/>
    </location>
</feature>
<dbReference type="RefSeq" id="WP_057864921.1">
    <property type="nucleotide sequence ID" value="NZ_AZEY01000073.1"/>
</dbReference>
<evidence type="ECO:0000256" key="6">
    <source>
        <dbReference type="SAM" id="MobiDB-lite"/>
    </source>
</evidence>
<name>A0A0R1SHN7_9LACO</name>
<feature type="compositionally biased region" description="Polar residues" evidence="6">
    <location>
        <begin position="53"/>
        <end position="64"/>
    </location>
</feature>
<feature type="compositionally biased region" description="Low complexity" evidence="6">
    <location>
        <begin position="171"/>
        <end position="189"/>
    </location>
</feature>
<dbReference type="STRING" id="1423739.FC85_GL000349"/>
<feature type="compositionally biased region" description="Polar residues" evidence="6">
    <location>
        <begin position="728"/>
        <end position="760"/>
    </location>
</feature>
<dbReference type="InterPro" id="IPR019931">
    <property type="entry name" value="LPXTG_anchor"/>
</dbReference>
<evidence type="ECO:0000256" key="2">
    <source>
        <dbReference type="ARBA" id="ARBA00022525"/>
    </source>
</evidence>
<feature type="region of interest" description="Disordered" evidence="6">
    <location>
        <begin position="728"/>
        <end position="773"/>
    </location>
</feature>
<keyword evidence="1" id="KW-0134">Cell wall</keyword>
<protein>
    <submittedName>
        <fullName evidence="9">KxYKxGKxW signal domain protein</fullName>
    </submittedName>
</protein>
<comment type="caution">
    <text evidence="9">The sequence shown here is derived from an EMBL/GenBank/DDBJ whole genome shotgun (WGS) entry which is preliminary data.</text>
</comment>
<keyword evidence="7" id="KW-1133">Transmembrane helix</keyword>
<feature type="transmembrane region" description="Helical" evidence="7">
    <location>
        <begin position="785"/>
        <end position="806"/>
    </location>
</feature>
<dbReference type="NCBIfam" id="TIGR03715">
    <property type="entry name" value="KxYKxGKxW"/>
    <property type="match status" value="1"/>
</dbReference>
<dbReference type="AlphaFoldDB" id="A0A0R1SHN7"/>
<evidence type="ECO:0000256" key="5">
    <source>
        <dbReference type="ARBA" id="ARBA00023088"/>
    </source>
</evidence>
<dbReference type="Proteomes" id="UP000052013">
    <property type="component" value="Unassembled WGS sequence"/>
</dbReference>
<organism evidence="9 10">
    <name type="scientific">Lentilactobacillus diolivorans DSM 14421</name>
    <dbReference type="NCBI Taxonomy" id="1423739"/>
    <lineage>
        <taxon>Bacteria</taxon>
        <taxon>Bacillati</taxon>
        <taxon>Bacillota</taxon>
        <taxon>Bacilli</taxon>
        <taxon>Lactobacillales</taxon>
        <taxon>Lactobacillaceae</taxon>
        <taxon>Lentilactobacillus</taxon>
    </lineage>
</organism>
<keyword evidence="4" id="KW-0677">Repeat</keyword>
<evidence type="ECO:0000256" key="3">
    <source>
        <dbReference type="ARBA" id="ARBA00022729"/>
    </source>
</evidence>
<keyword evidence="7" id="KW-0812">Transmembrane</keyword>
<proteinExistence type="predicted"/>
<keyword evidence="5" id="KW-0572">Peptidoglycan-anchor</keyword>
<dbReference type="InterPro" id="IPR009459">
    <property type="entry name" value="MucBP_dom"/>
</dbReference>
<evidence type="ECO:0000256" key="7">
    <source>
        <dbReference type="SAM" id="Phobius"/>
    </source>
</evidence>
<evidence type="ECO:0000256" key="4">
    <source>
        <dbReference type="ARBA" id="ARBA00022737"/>
    </source>
</evidence>
<dbReference type="Pfam" id="PF19258">
    <property type="entry name" value="KxYKxGKxW_sig"/>
    <property type="match status" value="1"/>
</dbReference>
<dbReference type="Gene3D" id="3.10.20.320">
    <property type="entry name" value="Putative peptidoglycan bound protein (lpxtg motif)"/>
    <property type="match status" value="1"/>
</dbReference>
<feature type="transmembrane region" description="Helical" evidence="7">
    <location>
        <begin position="20"/>
        <end position="37"/>
    </location>
</feature>
<feature type="compositionally biased region" description="Polar residues" evidence="6">
    <location>
        <begin position="105"/>
        <end position="126"/>
    </location>
</feature>
<feature type="region of interest" description="Disordered" evidence="6">
    <location>
        <begin position="145"/>
        <end position="257"/>
    </location>
</feature>
<evidence type="ECO:0000256" key="1">
    <source>
        <dbReference type="ARBA" id="ARBA00022512"/>
    </source>
</evidence>